<dbReference type="EMBL" id="CM047587">
    <property type="protein sequence ID" value="KAI9908089.1"/>
    <property type="molecule type" value="Genomic_DNA"/>
</dbReference>
<comment type="caution">
    <text evidence="1">The sequence shown here is derived from an EMBL/GenBank/DDBJ whole genome shotgun (WGS) entry which is preliminary data.</text>
</comment>
<name>A0ACC0VQ75_9STRA</name>
<protein>
    <submittedName>
        <fullName evidence="1">Uncharacterized protein</fullName>
    </submittedName>
</protein>
<evidence type="ECO:0000313" key="2">
    <source>
        <dbReference type="Proteomes" id="UP001163321"/>
    </source>
</evidence>
<proteinExistence type="predicted"/>
<organism evidence="1 2">
    <name type="scientific">Peronosclerospora sorghi</name>
    <dbReference type="NCBI Taxonomy" id="230839"/>
    <lineage>
        <taxon>Eukaryota</taxon>
        <taxon>Sar</taxon>
        <taxon>Stramenopiles</taxon>
        <taxon>Oomycota</taxon>
        <taxon>Peronosporomycetes</taxon>
        <taxon>Peronosporales</taxon>
        <taxon>Peronosporaceae</taxon>
        <taxon>Peronosclerospora</taxon>
    </lineage>
</organism>
<gene>
    <name evidence="1" type="ORF">PsorP6_003747</name>
</gene>
<accession>A0ACC0VQ75</accession>
<keyword evidence="2" id="KW-1185">Reference proteome</keyword>
<sequence length="88" mass="9842">MFRHELELMTHQMHPRDESDRPCDEEEALTTIGRRLQPERKAATIDVLTGSRGDAEHVEARHEHDRGTGRILLAAASAKSARSSQNVG</sequence>
<dbReference type="Proteomes" id="UP001163321">
    <property type="component" value="Chromosome 8"/>
</dbReference>
<evidence type="ECO:0000313" key="1">
    <source>
        <dbReference type="EMBL" id="KAI9908089.1"/>
    </source>
</evidence>
<reference evidence="1 2" key="1">
    <citation type="journal article" date="2022" name="bioRxiv">
        <title>The genome of the oomycete Peronosclerospora sorghi, a cosmopolitan pathogen of maize and sorghum, is inflated with dispersed pseudogenes.</title>
        <authorList>
            <person name="Fletcher K."/>
            <person name="Martin F."/>
            <person name="Isakeit T."/>
            <person name="Cavanaugh K."/>
            <person name="Magill C."/>
            <person name="Michelmore R."/>
        </authorList>
    </citation>
    <scope>NUCLEOTIDE SEQUENCE [LARGE SCALE GENOMIC DNA]</scope>
    <source>
        <strain evidence="1">P6</strain>
    </source>
</reference>